<feature type="binding site" evidence="12">
    <location>
        <position position="141"/>
    </location>
    <ligand>
        <name>Zn(2+)</name>
        <dbReference type="ChEBI" id="CHEBI:29105"/>
    </ligand>
</feature>
<evidence type="ECO:0000256" key="5">
    <source>
        <dbReference type="ARBA" id="ARBA00022792"/>
    </source>
</evidence>
<dbReference type="PANTHER" id="PTHR10122:SF0">
    <property type="entry name" value="CYTOCHROME C OXIDASE SUBUNIT 5B, ISOFORM A-RELATED"/>
    <property type="match status" value="1"/>
</dbReference>
<evidence type="ECO:0000313" key="15">
    <source>
        <dbReference type="Proteomes" id="UP000240883"/>
    </source>
</evidence>
<dbReference type="SUPFAM" id="SSF57802">
    <property type="entry name" value="Rubredoxin-like"/>
    <property type="match status" value="1"/>
</dbReference>
<proteinExistence type="inferred from homology"/>
<comment type="subcellular location">
    <subcellularLocation>
        <location evidence="1">Mitochondrion inner membrane</location>
        <topology evidence="1">Peripheral membrane protein</topology>
        <orientation evidence="1">Matrix side</orientation>
    </subcellularLocation>
</comment>
<keyword evidence="4 12" id="KW-0479">Metal-binding</keyword>
<dbReference type="OrthoDB" id="10249250at2759"/>
<feature type="binding site" evidence="12">
    <location>
        <position position="133"/>
    </location>
    <ligand>
        <name>Zn(2+)</name>
        <dbReference type="ChEBI" id="CHEBI:29105"/>
    </ligand>
</feature>
<dbReference type="EMBL" id="KZ678137">
    <property type="protein sequence ID" value="PSN65101.1"/>
    <property type="molecule type" value="Genomic_DNA"/>
</dbReference>
<keyword evidence="15" id="KW-1185">Reference proteome</keyword>
<dbReference type="Pfam" id="PF01215">
    <property type="entry name" value="COX5B"/>
    <property type="match status" value="1"/>
</dbReference>
<dbReference type="InterPro" id="IPR036972">
    <property type="entry name" value="Cyt_c_oxidase_su5b_sf"/>
</dbReference>
<gene>
    <name evidence="14" type="ORF">BS50DRAFT_589543</name>
</gene>
<comment type="similarity">
    <text evidence="3">Belongs to the cytochrome c oxidase subunit 5B family.</text>
</comment>
<dbReference type="STRING" id="1448308.A0A2T2NI43"/>
<dbReference type="Gene3D" id="2.60.11.10">
    <property type="entry name" value="Cytochrome c oxidase, subunit Vb"/>
    <property type="match status" value="1"/>
</dbReference>
<evidence type="ECO:0000256" key="1">
    <source>
        <dbReference type="ARBA" id="ARBA00004443"/>
    </source>
</evidence>
<keyword evidence="8" id="KW-0496">Mitochondrion</keyword>
<protein>
    <recommendedName>
        <fullName evidence="11">Cytochrome c oxidase subunit 4, mitochondrial</fullName>
    </recommendedName>
    <alternativeName>
        <fullName evidence="10">Cytochrome c oxidase polypeptide IV</fullName>
    </alternativeName>
</protein>
<dbReference type="FunFam" id="2.60.11.10:FF:000003">
    <property type="entry name" value="Cytochrome c oxidase subunit IV"/>
    <property type="match status" value="1"/>
</dbReference>
<keyword evidence="7" id="KW-0809">Transit peptide</keyword>
<dbReference type="CDD" id="cd00924">
    <property type="entry name" value="Cyt_c_Oxidase_Vb"/>
    <property type="match status" value="1"/>
</dbReference>
<feature type="binding site" evidence="12">
    <location>
        <position position="157"/>
    </location>
    <ligand>
        <name>Zn(2+)</name>
        <dbReference type="ChEBI" id="CHEBI:29105"/>
    </ligand>
</feature>
<evidence type="ECO:0000256" key="8">
    <source>
        <dbReference type="ARBA" id="ARBA00023128"/>
    </source>
</evidence>
<keyword evidence="9" id="KW-0472">Membrane</keyword>
<evidence type="ECO:0000256" key="6">
    <source>
        <dbReference type="ARBA" id="ARBA00022833"/>
    </source>
</evidence>
<evidence type="ECO:0000256" key="13">
    <source>
        <dbReference type="SAM" id="MobiDB-lite"/>
    </source>
</evidence>
<dbReference type="GO" id="GO:0045277">
    <property type="term" value="C:respiratory chain complex IV"/>
    <property type="evidence" value="ECO:0007669"/>
    <property type="project" value="InterPro"/>
</dbReference>
<evidence type="ECO:0000256" key="2">
    <source>
        <dbReference type="ARBA" id="ARBA00004673"/>
    </source>
</evidence>
<evidence type="ECO:0000256" key="12">
    <source>
        <dbReference type="PIRSR" id="PIRSR602124-2"/>
    </source>
</evidence>
<dbReference type="PANTHER" id="PTHR10122">
    <property type="entry name" value="CYTOCHROME C OXIDASE SUBUNIT 5B, MITOCHONDRIAL"/>
    <property type="match status" value="1"/>
</dbReference>
<feature type="binding site" evidence="12">
    <location>
        <position position="160"/>
    </location>
    <ligand>
        <name>Zn(2+)</name>
        <dbReference type="ChEBI" id="CHEBI:29105"/>
    </ligand>
</feature>
<organism evidence="14 15">
    <name type="scientific">Corynespora cassiicola Philippines</name>
    <dbReference type="NCBI Taxonomy" id="1448308"/>
    <lineage>
        <taxon>Eukaryota</taxon>
        <taxon>Fungi</taxon>
        <taxon>Dikarya</taxon>
        <taxon>Ascomycota</taxon>
        <taxon>Pezizomycotina</taxon>
        <taxon>Dothideomycetes</taxon>
        <taxon>Pleosporomycetidae</taxon>
        <taxon>Pleosporales</taxon>
        <taxon>Corynesporascaceae</taxon>
        <taxon>Corynespora</taxon>
    </lineage>
</organism>
<feature type="region of interest" description="Disordered" evidence="13">
    <location>
        <begin position="171"/>
        <end position="192"/>
    </location>
</feature>
<sequence>MFLQRSAIAAARRSVPRAFARRTFASSMVRRNVNEKATADKEAGHSASSPSVVEGYKKLNEIKTEADLLPPGAQSGTVPTDLEQATGLERLEILGKMQGIDIFDMRPLDASRVGTPEDPIVVNSAGEEQYVGCTGCPADSHNVLWITLSREEPQSRCMECGSTYKMHYVGPADDPHSHDHHHDDHHAAPERPKNMADFIKPEYAHL</sequence>
<evidence type="ECO:0000256" key="11">
    <source>
        <dbReference type="ARBA" id="ARBA00070613"/>
    </source>
</evidence>
<feature type="compositionally biased region" description="Basic and acidic residues" evidence="13">
    <location>
        <begin position="173"/>
        <end position="192"/>
    </location>
</feature>
<dbReference type="InterPro" id="IPR002124">
    <property type="entry name" value="Cyt_c_oxidase_su5b"/>
</dbReference>
<evidence type="ECO:0000313" key="14">
    <source>
        <dbReference type="EMBL" id="PSN65101.1"/>
    </source>
</evidence>
<evidence type="ECO:0000256" key="10">
    <source>
        <dbReference type="ARBA" id="ARBA00031366"/>
    </source>
</evidence>
<reference evidence="14 15" key="1">
    <citation type="journal article" date="2018" name="Front. Microbiol.">
        <title>Genome-Wide Analysis of Corynespora cassiicola Leaf Fall Disease Putative Effectors.</title>
        <authorList>
            <person name="Lopez D."/>
            <person name="Ribeiro S."/>
            <person name="Label P."/>
            <person name="Fumanal B."/>
            <person name="Venisse J.S."/>
            <person name="Kohler A."/>
            <person name="de Oliveira R.R."/>
            <person name="Labutti K."/>
            <person name="Lipzen A."/>
            <person name="Lail K."/>
            <person name="Bauer D."/>
            <person name="Ohm R.A."/>
            <person name="Barry K.W."/>
            <person name="Spatafora J."/>
            <person name="Grigoriev I.V."/>
            <person name="Martin F.M."/>
            <person name="Pujade-Renaud V."/>
        </authorList>
    </citation>
    <scope>NUCLEOTIDE SEQUENCE [LARGE SCALE GENOMIC DNA]</scope>
    <source>
        <strain evidence="14 15">Philippines</strain>
    </source>
</reference>
<dbReference type="Proteomes" id="UP000240883">
    <property type="component" value="Unassembled WGS sequence"/>
</dbReference>
<evidence type="ECO:0000256" key="3">
    <source>
        <dbReference type="ARBA" id="ARBA00010292"/>
    </source>
</evidence>
<evidence type="ECO:0000256" key="9">
    <source>
        <dbReference type="ARBA" id="ARBA00023136"/>
    </source>
</evidence>
<keyword evidence="6 12" id="KW-0862">Zinc</keyword>
<dbReference type="AlphaFoldDB" id="A0A2T2NI43"/>
<accession>A0A2T2NI43</accession>
<name>A0A2T2NI43_CORCC</name>
<comment type="pathway">
    <text evidence="2">Energy metabolism; oxidative phosphorylation.</text>
</comment>
<dbReference type="GO" id="GO:0005743">
    <property type="term" value="C:mitochondrial inner membrane"/>
    <property type="evidence" value="ECO:0007669"/>
    <property type="project" value="UniProtKB-SubCell"/>
</dbReference>
<keyword evidence="5" id="KW-0999">Mitochondrion inner membrane</keyword>
<evidence type="ECO:0000256" key="7">
    <source>
        <dbReference type="ARBA" id="ARBA00022946"/>
    </source>
</evidence>
<dbReference type="PROSITE" id="PS51359">
    <property type="entry name" value="COX5B_2"/>
    <property type="match status" value="1"/>
</dbReference>
<dbReference type="GO" id="GO:0046872">
    <property type="term" value="F:metal ion binding"/>
    <property type="evidence" value="ECO:0007669"/>
    <property type="project" value="UniProtKB-KW"/>
</dbReference>
<dbReference type="GO" id="GO:0006123">
    <property type="term" value="P:mitochondrial electron transport, cytochrome c to oxygen"/>
    <property type="evidence" value="ECO:0007669"/>
    <property type="project" value="InterPro"/>
</dbReference>
<evidence type="ECO:0000256" key="4">
    <source>
        <dbReference type="ARBA" id="ARBA00022723"/>
    </source>
</evidence>